<accession>A0ABD2VZ82</accession>
<dbReference type="EMBL" id="JBJJXI010000148">
    <property type="protein sequence ID" value="KAL3386077.1"/>
    <property type="molecule type" value="Genomic_DNA"/>
</dbReference>
<gene>
    <name evidence="2" type="ORF">TKK_018296</name>
</gene>
<evidence type="ECO:0000313" key="3">
    <source>
        <dbReference type="Proteomes" id="UP001627154"/>
    </source>
</evidence>
<feature type="compositionally biased region" description="Basic and acidic residues" evidence="1">
    <location>
        <begin position="24"/>
        <end position="36"/>
    </location>
</feature>
<dbReference type="AlphaFoldDB" id="A0ABD2VZ82"/>
<sequence>MYAYVLAASRRVNSRICVTTNDNDDSRNNEDQRVNDKMAGTRIMRKSSSAEEEKDFNRTGLRVDYDKVSSISTSMFTRLPVNR</sequence>
<evidence type="ECO:0000256" key="1">
    <source>
        <dbReference type="SAM" id="MobiDB-lite"/>
    </source>
</evidence>
<organism evidence="2 3">
    <name type="scientific">Trichogramma kaykai</name>
    <dbReference type="NCBI Taxonomy" id="54128"/>
    <lineage>
        <taxon>Eukaryota</taxon>
        <taxon>Metazoa</taxon>
        <taxon>Ecdysozoa</taxon>
        <taxon>Arthropoda</taxon>
        <taxon>Hexapoda</taxon>
        <taxon>Insecta</taxon>
        <taxon>Pterygota</taxon>
        <taxon>Neoptera</taxon>
        <taxon>Endopterygota</taxon>
        <taxon>Hymenoptera</taxon>
        <taxon>Apocrita</taxon>
        <taxon>Proctotrupomorpha</taxon>
        <taxon>Chalcidoidea</taxon>
        <taxon>Trichogrammatidae</taxon>
        <taxon>Trichogramma</taxon>
    </lineage>
</organism>
<keyword evidence="3" id="KW-1185">Reference proteome</keyword>
<feature type="region of interest" description="Disordered" evidence="1">
    <location>
        <begin position="20"/>
        <end position="56"/>
    </location>
</feature>
<reference evidence="2 3" key="1">
    <citation type="journal article" date="2024" name="bioRxiv">
        <title>A reference genome for Trichogramma kaykai: A tiny desert-dwelling parasitoid wasp with competing sex-ratio distorters.</title>
        <authorList>
            <person name="Culotta J."/>
            <person name="Lindsey A.R."/>
        </authorList>
    </citation>
    <scope>NUCLEOTIDE SEQUENCE [LARGE SCALE GENOMIC DNA]</scope>
    <source>
        <strain evidence="2 3">KSX58</strain>
    </source>
</reference>
<dbReference type="Proteomes" id="UP001627154">
    <property type="component" value="Unassembled WGS sequence"/>
</dbReference>
<protein>
    <submittedName>
        <fullName evidence="2">Uncharacterized protein</fullName>
    </submittedName>
</protein>
<evidence type="ECO:0000313" key="2">
    <source>
        <dbReference type="EMBL" id="KAL3386077.1"/>
    </source>
</evidence>
<comment type="caution">
    <text evidence="2">The sequence shown here is derived from an EMBL/GenBank/DDBJ whole genome shotgun (WGS) entry which is preliminary data.</text>
</comment>
<name>A0ABD2VZ82_9HYME</name>
<proteinExistence type="predicted"/>